<feature type="chain" id="PRO_5011112464" description="DUF5666 domain-containing protein" evidence="2">
    <location>
        <begin position="22"/>
        <end position="195"/>
    </location>
</feature>
<protein>
    <recommendedName>
        <fullName evidence="5">DUF5666 domain-containing protein</fullName>
    </recommendedName>
</protein>
<evidence type="ECO:0000256" key="1">
    <source>
        <dbReference type="SAM" id="MobiDB-lite"/>
    </source>
</evidence>
<organism evidence="3 4">
    <name type="scientific">Caballeronia choica</name>
    <dbReference type="NCBI Taxonomy" id="326476"/>
    <lineage>
        <taxon>Bacteria</taxon>
        <taxon>Pseudomonadati</taxon>
        <taxon>Pseudomonadota</taxon>
        <taxon>Betaproteobacteria</taxon>
        <taxon>Burkholderiales</taxon>
        <taxon>Burkholderiaceae</taxon>
        <taxon>Caballeronia</taxon>
    </lineage>
</organism>
<evidence type="ECO:0000313" key="4">
    <source>
        <dbReference type="Proteomes" id="UP000054770"/>
    </source>
</evidence>
<feature type="region of interest" description="Disordered" evidence="1">
    <location>
        <begin position="98"/>
        <end position="128"/>
    </location>
</feature>
<evidence type="ECO:0000313" key="3">
    <source>
        <dbReference type="EMBL" id="SAL86942.1"/>
    </source>
</evidence>
<sequence>MKIRIFLAAAAVALVACPAFAQPQTSVVVTKGAESATVTGTKTVTAKVVAIDSTTRTVTLKDKKGRVVEVQVGEEARNFDQLKIGDVVTTEYRESMSLSLTKASGPRSASERTIEQRSTPGAKPGGTIGREVTIMADVIAVNPKAETVTLKGPQGNTVEVIVQDPEQMKNIRKGDQVQVVYTEALAISVTPSASK</sequence>
<keyword evidence="2" id="KW-0732">Signal</keyword>
<dbReference type="PROSITE" id="PS51257">
    <property type="entry name" value="PROKAR_LIPOPROTEIN"/>
    <property type="match status" value="1"/>
</dbReference>
<dbReference type="AlphaFoldDB" id="A0A158L0Q9"/>
<keyword evidence="4" id="KW-1185">Reference proteome</keyword>
<feature type="signal peptide" evidence="2">
    <location>
        <begin position="1"/>
        <end position="21"/>
    </location>
</feature>
<dbReference type="OrthoDB" id="8684916at2"/>
<reference evidence="3" key="1">
    <citation type="submission" date="2016-01" db="EMBL/GenBank/DDBJ databases">
        <authorList>
            <person name="Peeters C."/>
        </authorList>
    </citation>
    <scope>NUCLEOTIDE SEQUENCE [LARGE SCALE GENOMIC DNA]</scope>
    <source>
        <strain evidence="3">LMG 22940</strain>
    </source>
</reference>
<evidence type="ECO:0000256" key="2">
    <source>
        <dbReference type="SAM" id="SignalP"/>
    </source>
</evidence>
<accession>A0A158L0Q9</accession>
<evidence type="ECO:0008006" key="5">
    <source>
        <dbReference type="Google" id="ProtNLM"/>
    </source>
</evidence>
<dbReference type="Proteomes" id="UP000054770">
    <property type="component" value="Unassembled WGS sequence"/>
</dbReference>
<dbReference type="RefSeq" id="WP_087649964.1">
    <property type="nucleotide sequence ID" value="NZ_FCON02000253.1"/>
</dbReference>
<name>A0A158L0Q9_9BURK</name>
<gene>
    <name evidence="3" type="ORF">AWB68_08212</name>
</gene>
<dbReference type="EMBL" id="FCON02000253">
    <property type="protein sequence ID" value="SAL86942.1"/>
    <property type="molecule type" value="Genomic_DNA"/>
</dbReference>
<comment type="caution">
    <text evidence="3">The sequence shown here is derived from an EMBL/GenBank/DDBJ whole genome shotgun (WGS) entry which is preliminary data.</text>
</comment>
<proteinExistence type="predicted"/>